<name>A0A2H0CUE4_9BACT</name>
<evidence type="ECO:0000313" key="2">
    <source>
        <dbReference type="Proteomes" id="UP000230638"/>
    </source>
</evidence>
<feature type="non-terminal residue" evidence="1">
    <location>
        <position position="1"/>
    </location>
</feature>
<reference evidence="1 2" key="1">
    <citation type="submission" date="2017-09" db="EMBL/GenBank/DDBJ databases">
        <title>Depth-based differentiation of microbial function through sediment-hosted aquifers and enrichment of novel symbionts in the deep terrestrial subsurface.</title>
        <authorList>
            <person name="Probst A.J."/>
            <person name="Ladd B."/>
            <person name="Jarett J.K."/>
            <person name="Geller-Mcgrath D.E."/>
            <person name="Sieber C.M."/>
            <person name="Emerson J.B."/>
            <person name="Anantharaman K."/>
            <person name="Thomas B.C."/>
            <person name="Malmstrom R."/>
            <person name="Stieglmeier M."/>
            <person name="Klingl A."/>
            <person name="Woyke T."/>
            <person name="Ryan C.M."/>
            <person name="Banfield J.F."/>
        </authorList>
    </citation>
    <scope>NUCLEOTIDE SEQUENCE [LARGE SCALE GENOMIC DNA]</scope>
    <source>
        <strain evidence="1">CG22_combo_CG10-13_8_21_14_all_47_15</strain>
    </source>
</reference>
<organism evidence="1 2">
    <name type="scientific">Candidatus Lloydbacteria bacterium CG22_combo_CG10-13_8_21_14_all_47_15</name>
    <dbReference type="NCBI Taxonomy" id="1974635"/>
    <lineage>
        <taxon>Bacteria</taxon>
        <taxon>Candidatus Lloydiibacteriota</taxon>
    </lineage>
</organism>
<evidence type="ECO:0000313" key="1">
    <source>
        <dbReference type="EMBL" id="PIP73542.1"/>
    </source>
</evidence>
<protein>
    <recommendedName>
        <fullName evidence="3">Ribosomal subunit interface protein</fullName>
    </recommendedName>
</protein>
<dbReference type="InterPro" id="IPR003489">
    <property type="entry name" value="RHF/RaiA"/>
</dbReference>
<dbReference type="Proteomes" id="UP000230638">
    <property type="component" value="Unassembled WGS sequence"/>
</dbReference>
<accession>A0A2H0CUE4</accession>
<dbReference type="EMBL" id="PCTL01000018">
    <property type="protein sequence ID" value="PIP73542.1"/>
    <property type="molecule type" value="Genomic_DNA"/>
</dbReference>
<dbReference type="AlphaFoldDB" id="A0A2H0CUE4"/>
<dbReference type="InterPro" id="IPR036567">
    <property type="entry name" value="RHF-like"/>
</dbReference>
<comment type="caution">
    <text evidence="1">The sequence shown here is derived from an EMBL/GenBank/DDBJ whole genome shotgun (WGS) entry which is preliminary data.</text>
</comment>
<dbReference type="Gene3D" id="3.30.160.100">
    <property type="entry name" value="Ribosome hibernation promotion factor-like"/>
    <property type="match status" value="1"/>
</dbReference>
<proteinExistence type="predicted"/>
<dbReference type="Pfam" id="PF02482">
    <property type="entry name" value="Ribosomal_S30AE"/>
    <property type="match status" value="1"/>
</dbReference>
<dbReference type="SUPFAM" id="SSF69754">
    <property type="entry name" value="Ribosome binding protein Y (YfiA homologue)"/>
    <property type="match status" value="1"/>
</dbReference>
<sequence>LAGDNLRAEYTGEDLYAAIDGAKDAMARELRSRKNKHKTLEKKGGGMIKRLLRGFRSGE</sequence>
<gene>
    <name evidence="1" type="ORF">COW88_01685</name>
</gene>
<evidence type="ECO:0008006" key="3">
    <source>
        <dbReference type="Google" id="ProtNLM"/>
    </source>
</evidence>